<name>A0A403QJC7_SALET</name>
<dbReference type="Proteomes" id="UP000885348">
    <property type="component" value="Unassembled WGS sequence"/>
</dbReference>
<evidence type="ECO:0000256" key="7">
    <source>
        <dbReference type="SAM" id="Phobius"/>
    </source>
</evidence>
<dbReference type="GO" id="GO:0005524">
    <property type="term" value="F:ATP binding"/>
    <property type="evidence" value="ECO:0007669"/>
    <property type="project" value="UniProtKB-KW"/>
</dbReference>
<keyword evidence="2 7" id="KW-0812">Transmembrane</keyword>
<evidence type="ECO:0000256" key="6">
    <source>
        <dbReference type="ARBA" id="ARBA00023136"/>
    </source>
</evidence>
<dbReference type="GO" id="GO:0034040">
    <property type="term" value="F:ATPase-coupled lipid transmembrane transporter activity"/>
    <property type="evidence" value="ECO:0007669"/>
    <property type="project" value="TreeGrafter"/>
</dbReference>
<comment type="caution">
    <text evidence="10">The sequence shown here is derived from an EMBL/GenBank/DDBJ whole genome shotgun (WGS) entry which is preliminary data.</text>
</comment>
<proteinExistence type="predicted"/>
<dbReference type="GO" id="GO:0005886">
    <property type="term" value="C:plasma membrane"/>
    <property type="evidence" value="ECO:0007669"/>
    <property type="project" value="UniProtKB-SubCell"/>
</dbReference>
<evidence type="ECO:0000313" key="10">
    <source>
        <dbReference type="EMBL" id="MML54823.1"/>
    </source>
</evidence>
<dbReference type="GO" id="GO:0016887">
    <property type="term" value="F:ATP hydrolysis activity"/>
    <property type="evidence" value="ECO:0007669"/>
    <property type="project" value="InterPro"/>
</dbReference>
<dbReference type="SMART" id="SM00382">
    <property type="entry name" value="AAA"/>
    <property type="match status" value="1"/>
</dbReference>
<dbReference type="SUPFAM" id="SSF90123">
    <property type="entry name" value="ABC transporter transmembrane region"/>
    <property type="match status" value="1"/>
</dbReference>
<evidence type="ECO:0000256" key="4">
    <source>
        <dbReference type="ARBA" id="ARBA00022840"/>
    </source>
</evidence>
<dbReference type="InterPro" id="IPR003593">
    <property type="entry name" value="AAA+_ATPase"/>
</dbReference>
<dbReference type="AlphaFoldDB" id="A0A403QJC7"/>
<keyword evidence="6 7" id="KW-0472">Membrane</keyword>
<feature type="transmembrane region" description="Helical" evidence="7">
    <location>
        <begin position="370"/>
        <end position="396"/>
    </location>
</feature>
<sequence length="653" mass="74321">MSMNISTECYSFIKAIKELSEEFAFSVSAENVANIIKLYPPRGESKKELLSFVGNIGNLSFIEVKINKRNKKYGSFLFFNGCEWLFSNSYDHPDMEASYLCVPSHVPERLSFEYISSFWMESKARFFALVMTSFLLSLTALSIPLYMNIVYSKILPAYAEGSLWSLSLLLISFFLIDIYLKYKKNIIFSKMVNAFSSYLEPRYLRYLTSLVSAQDNKWGVTRDNAIKALYKIKSILWIALGSNILDMLFCFIYFFVILLVGGWLVVVPFFVSVFFIVFVIFTAYSSENSNEISNSNELYSKIPFISYLKAQGNIDSFISSYMCNTIEFNDKSTKDMLFKNNIASMVSFLSSFQIVAIIIFSFYLVRSNQLTVGAIFATIILSGKIIQSISTLPIAIRSFKELRFLFKFINDTVALSDSDNNEAKKYFFYADNSMWVINKCSVSYTQNKTLNDVSFDIKEGEKIAIVGPSDSGKSTLLGLILGIISPSQGSVKFRNHSDFYSLWSRCFYSEQKQICNLSLFDYFDGNINKLKKALTFPFMAWVPGTFDNGIYIKPSDSNSNSLTLEKKQCIDLARLFVSEKDFIILDEPATAINTEAEGYFLNHLKDLCTSNKTIIIATNKKGLIQLMDRVIYLNKGEIVFDGNSQNFLSSINS</sequence>
<dbReference type="PROSITE" id="PS50893">
    <property type="entry name" value="ABC_TRANSPORTER_2"/>
    <property type="match status" value="1"/>
</dbReference>
<evidence type="ECO:0000256" key="2">
    <source>
        <dbReference type="ARBA" id="ARBA00022692"/>
    </source>
</evidence>
<dbReference type="PANTHER" id="PTHR24221">
    <property type="entry name" value="ATP-BINDING CASSETTE SUB-FAMILY B"/>
    <property type="match status" value="1"/>
</dbReference>
<dbReference type="GO" id="GO:0140359">
    <property type="term" value="F:ABC-type transporter activity"/>
    <property type="evidence" value="ECO:0007669"/>
    <property type="project" value="InterPro"/>
</dbReference>
<dbReference type="Gene3D" id="3.40.50.300">
    <property type="entry name" value="P-loop containing nucleotide triphosphate hydrolases"/>
    <property type="match status" value="1"/>
</dbReference>
<dbReference type="InterPro" id="IPR027417">
    <property type="entry name" value="P-loop_NTPase"/>
</dbReference>
<dbReference type="InterPro" id="IPR003439">
    <property type="entry name" value="ABC_transporter-like_ATP-bd"/>
</dbReference>
<keyword evidence="4 10" id="KW-0067">ATP-binding</keyword>
<evidence type="ECO:0000256" key="3">
    <source>
        <dbReference type="ARBA" id="ARBA00022741"/>
    </source>
</evidence>
<keyword evidence="5 7" id="KW-1133">Transmembrane helix</keyword>
<evidence type="ECO:0000256" key="1">
    <source>
        <dbReference type="ARBA" id="ARBA00004651"/>
    </source>
</evidence>
<reference evidence="10" key="1">
    <citation type="submission" date="2018-09" db="EMBL/GenBank/DDBJ databases">
        <authorList>
            <person name="Ashton P.M."/>
            <person name="Dallman T."/>
            <person name="Nair S."/>
            <person name="De Pinna E."/>
            <person name="Peters T."/>
            <person name="Grant K."/>
        </authorList>
    </citation>
    <scope>NUCLEOTIDE SEQUENCE [LARGE SCALE GENOMIC DNA]</scope>
    <source>
        <strain evidence="10">598938</strain>
    </source>
</reference>
<organism evidence="10">
    <name type="scientific">Salmonella enterica I</name>
    <dbReference type="NCBI Taxonomy" id="59201"/>
    <lineage>
        <taxon>Bacteria</taxon>
        <taxon>Pseudomonadati</taxon>
        <taxon>Pseudomonadota</taxon>
        <taxon>Gammaproteobacteria</taxon>
        <taxon>Enterobacterales</taxon>
        <taxon>Enterobacteriaceae</taxon>
        <taxon>Salmonella</taxon>
    </lineage>
</organism>
<protein>
    <submittedName>
        <fullName evidence="10">ATP-binding cassette domain-containing protein</fullName>
    </submittedName>
</protein>
<dbReference type="SUPFAM" id="SSF52540">
    <property type="entry name" value="P-loop containing nucleoside triphosphate hydrolases"/>
    <property type="match status" value="1"/>
</dbReference>
<keyword evidence="3" id="KW-0547">Nucleotide-binding</keyword>
<dbReference type="EMBL" id="RVVJ01000018">
    <property type="protein sequence ID" value="MML54823.1"/>
    <property type="molecule type" value="Genomic_DNA"/>
</dbReference>
<dbReference type="InterPro" id="IPR039421">
    <property type="entry name" value="Type_1_exporter"/>
</dbReference>
<gene>
    <name evidence="10" type="ORF">D7N80_16215</name>
</gene>
<dbReference type="InterPro" id="IPR011527">
    <property type="entry name" value="ABC1_TM_dom"/>
</dbReference>
<dbReference type="Pfam" id="PF00005">
    <property type="entry name" value="ABC_tran"/>
    <property type="match status" value="1"/>
</dbReference>
<feature type="transmembrane region" description="Helical" evidence="7">
    <location>
        <begin position="161"/>
        <end position="180"/>
    </location>
</feature>
<dbReference type="Gene3D" id="1.20.1560.10">
    <property type="entry name" value="ABC transporter type 1, transmembrane domain"/>
    <property type="match status" value="1"/>
</dbReference>
<feature type="transmembrane region" description="Helical" evidence="7">
    <location>
        <begin position="126"/>
        <end position="149"/>
    </location>
</feature>
<feature type="domain" description="ABC transmembrane type-1" evidence="9">
    <location>
        <begin position="127"/>
        <end position="401"/>
    </location>
</feature>
<evidence type="ECO:0000259" key="9">
    <source>
        <dbReference type="PROSITE" id="PS50929"/>
    </source>
</evidence>
<dbReference type="InterPro" id="IPR036640">
    <property type="entry name" value="ABC1_TM_sf"/>
</dbReference>
<feature type="transmembrane region" description="Helical" evidence="7">
    <location>
        <begin position="262"/>
        <end position="284"/>
    </location>
</feature>
<feature type="transmembrane region" description="Helical" evidence="7">
    <location>
        <begin position="235"/>
        <end position="256"/>
    </location>
</feature>
<accession>A0A403QJC7</accession>
<evidence type="ECO:0000256" key="5">
    <source>
        <dbReference type="ARBA" id="ARBA00022989"/>
    </source>
</evidence>
<feature type="domain" description="ABC transporter" evidence="8">
    <location>
        <begin position="434"/>
        <end position="653"/>
    </location>
</feature>
<dbReference type="PROSITE" id="PS50929">
    <property type="entry name" value="ABC_TM1F"/>
    <property type="match status" value="1"/>
</dbReference>
<feature type="transmembrane region" description="Helical" evidence="7">
    <location>
        <begin position="342"/>
        <end position="364"/>
    </location>
</feature>
<evidence type="ECO:0000259" key="8">
    <source>
        <dbReference type="PROSITE" id="PS50893"/>
    </source>
</evidence>
<dbReference type="PANTHER" id="PTHR24221:SF654">
    <property type="entry name" value="ATP-BINDING CASSETTE SUB-FAMILY B MEMBER 6"/>
    <property type="match status" value="1"/>
</dbReference>
<comment type="subcellular location">
    <subcellularLocation>
        <location evidence="1">Cell membrane</location>
        <topology evidence="1">Multi-pass membrane protein</topology>
    </subcellularLocation>
</comment>